<feature type="transmembrane region" description="Helical" evidence="8">
    <location>
        <begin position="300"/>
        <end position="318"/>
    </location>
</feature>
<comment type="subcellular location">
    <subcellularLocation>
        <location evidence="1 8">Cell membrane</location>
        <topology evidence="1 8">Multi-pass membrane protein</topology>
    </subcellularLocation>
</comment>
<dbReference type="InterPro" id="IPR013525">
    <property type="entry name" value="ABC2_TM"/>
</dbReference>
<dbReference type="RefSeq" id="WP_378131029.1">
    <property type="nucleotide sequence ID" value="NZ_JBHSMI010000013.1"/>
</dbReference>
<accession>A0ABW0HQ36</accession>
<dbReference type="Proteomes" id="UP001596113">
    <property type="component" value="Unassembled WGS sequence"/>
</dbReference>
<dbReference type="InterPro" id="IPR047817">
    <property type="entry name" value="ABC2_TM_bact-type"/>
</dbReference>
<sequence length="385" mass="42064">MLKDMGWLMRKTLMNTFRSKKSLFLFLGLPIIGVIVSTLLYSNFNGGTLRVGVVDHDGGSALTQDAIRFVEGLKEVEVKVTDEESLKKDIAAGKLDSGLIFGEGFSASLKAGAEQPEQLTILSVKGAQVTAYVKAMLQGYVANVASIGRETKGDDVAFDALYTAYRNESFKVTTEQVTDTSHNKVTTYQSLGFLITFMLFSAVNLSEIILREKENRTFLRLLSSPISARTYVLANVAVSFVILLVQIIVTLFLMKNVMNIDSGVSALQLFPFLLLFALAAIALSLLIVSFSKSRSGAGALQNLIITPTCLLSGCFFPAEIMPDSVRKIANFLPQHWLLDSVEKLQSGEAFSDLGLNLAILFAFAAAFALVAIYRFGRNNDTKQFV</sequence>
<gene>
    <name evidence="10" type="ORF">ACFPOF_07160</name>
</gene>
<reference evidence="11" key="1">
    <citation type="journal article" date="2019" name="Int. J. Syst. Evol. Microbiol.">
        <title>The Global Catalogue of Microorganisms (GCM) 10K type strain sequencing project: providing services to taxonomists for standard genome sequencing and annotation.</title>
        <authorList>
            <consortium name="The Broad Institute Genomics Platform"/>
            <consortium name="The Broad Institute Genome Sequencing Center for Infectious Disease"/>
            <person name="Wu L."/>
            <person name="Ma J."/>
        </authorList>
    </citation>
    <scope>NUCLEOTIDE SEQUENCE [LARGE SCALE GENOMIC DNA]</scope>
    <source>
        <strain evidence="11">CGMCC 1.18575</strain>
    </source>
</reference>
<comment type="caution">
    <text evidence="10">The sequence shown here is derived from an EMBL/GenBank/DDBJ whole genome shotgun (WGS) entry which is preliminary data.</text>
</comment>
<evidence type="ECO:0000256" key="8">
    <source>
        <dbReference type="RuleBase" id="RU361157"/>
    </source>
</evidence>
<evidence type="ECO:0000256" key="5">
    <source>
        <dbReference type="ARBA" id="ARBA00022692"/>
    </source>
</evidence>
<dbReference type="InterPro" id="IPR000412">
    <property type="entry name" value="ABC_2_transport"/>
</dbReference>
<evidence type="ECO:0000256" key="2">
    <source>
        <dbReference type="ARBA" id="ARBA00007783"/>
    </source>
</evidence>
<evidence type="ECO:0000256" key="3">
    <source>
        <dbReference type="ARBA" id="ARBA00022448"/>
    </source>
</evidence>
<feature type="transmembrane region" description="Helical" evidence="8">
    <location>
        <begin position="191"/>
        <end position="210"/>
    </location>
</feature>
<evidence type="ECO:0000313" key="10">
    <source>
        <dbReference type="EMBL" id="MFC5402513.1"/>
    </source>
</evidence>
<feature type="domain" description="ABC transmembrane type-2" evidence="9">
    <location>
        <begin position="154"/>
        <end position="378"/>
    </location>
</feature>
<evidence type="ECO:0000256" key="6">
    <source>
        <dbReference type="ARBA" id="ARBA00022989"/>
    </source>
</evidence>
<evidence type="ECO:0000259" key="9">
    <source>
        <dbReference type="PROSITE" id="PS51012"/>
    </source>
</evidence>
<dbReference type="Pfam" id="PF12698">
    <property type="entry name" value="ABC2_membrane_3"/>
    <property type="match status" value="1"/>
</dbReference>
<evidence type="ECO:0000256" key="1">
    <source>
        <dbReference type="ARBA" id="ARBA00004651"/>
    </source>
</evidence>
<keyword evidence="11" id="KW-1185">Reference proteome</keyword>
<dbReference type="PANTHER" id="PTHR30294:SF45">
    <property type="entry name" value="LINEARMYCIN RESISTANCE PERMEASE PROTEIN LNRN"/>
    <property type="match status" value="1"/>
</dbReference>
<feature type="transmembrane region" description="Helical" evidence="8">
    <location>
        <begin position="231"/>
        <end position="254"/>
    </location>
</feature>
<feature type="transmembrane region" description="Helical" evidence="8">
    <location>
        <begin position="353"/>
        <end position="373"/>
    </location>
</feature>
<dbReference type="EMBL" id="JBHSMI010000013">
    <property type="protein sequence ID" value="MFC5402513.1"/>
    <property type="molecule type" value="Genomic_DNA"/>
</dbReference>
<dbReference type="PROSITE" id="PS51012">
    <property type="entry name" value="ABC_TM2"/>
    <property type="match status" value="1"/>
</dbReference>
<keyword evidence="4 8" id="KW-1003">Cell membrane</keyword>
<keyword evidence="5 8" id="KW-0812">Transmembrane</keyword>
<name>A0ABW0HQ36_9BACL</name>
<dbReference type="PANTHER" id="PTHR30294">
    <property type="entry name" value="MEMBRANE COMPONENT OF ABC TRANSPORTER YHHJ-RELATED"/>
    <property type="match status" value="1"/>
</dbReference>
<evidence type="ECO:0000313" key="11">
    <source>
        <dbReference type="Proteomes" id="UP001596113"/>
    </source>
</evidence>
<dbReference type="InterPro" id="IPR051449">
    <property type="entry name" value="ABC-2_transporter_component"/>
</dbReference>
<keyword evidence="6 8" id="KW-1133">Transmembrane helix</keyword>
<dbReference type="PRINTS" id="PR00164">
    <property type="entry name" value="ABC2TRNSPORT"/>
</dbReference>
<keyword evidence="3 8" id="KW-0813">Transport</keyword>
<organism evidence="10 11">
    <name type="scientific">Cohnella soli</name>
    <dbReference type="NCBI Taxonomy" id="425005"/>
    <lineage>
        <taxon>Bacteria</taxon>
        <taxon>Bacillati</taxon>
        <taxon>Bacillota</taxon>
        <taxon>Bacilli</taxon>
        <taxon>Bacillales</taxon>
        <taxon>Paenibacillaceae</taxon>
        <taxon>Cohnella</taxon>
    </lineage>
</organism>
<evidence type="ECO:0000256" key="4">
    <source>
        <dbReference type="ARBA" id="ARBA00022475"/>
    </source>
</evidence>
<dbReference type="Gene3D" id="3.40.1710.10">
    <property type="entry name" value="abc type-2 transporter like domain"/>
    <property type="match status" value="1"/>
</dbReference>
<feature type="transmembrane region" description="Helical" evidence="8">
    <location>
        <begin position="266"/>
        <end position="288"/>
    </location>
</feature>
<protein>
    <recommendedName>
        <fullName evidence="8">Transport permease protein</fullName>
    </recommendedName>
</protein>
<evidence type="ECO:0000256" key="7">
    <source>
        <dbReference type="ARBA" id="ARBA00023136"/>
    </source>
</evidence>
<comment type="similarity">
    <text evidence="2 8">Belongs to the ABC-2 integral membrane protein family.</text>
</comment>
<comment type="caution">
    <text evidence="8">Lacks conserved residue(s) required for the propagation of feature annotation.</text>
</comment>
<keyword evidence="7 8" id="KW-0472">Membrane</keyword>
<proteinExistence type="inferred from homology"/>